<keyword evidence="3" id="KW-1185">Reference proteome</keyword>
<comment type="caution">
    <text evidence="2">The sequence shown here is derived from an EMBL/GenBank/DDBJ whole genome shotgun (WGS) entry which is preliminary data.</text>
</comment>
<reference evidence="2 3" key="2">
    <citation type="journal article" date="2021" name="Genomics">
        <title>High-quality reference genome for Clonorchis sinensis.</title>
        <authorList>
            <person name="Young N.D."/>
            <person name="Stroehlein A.J."/>
            <person name="Kinkar L."/>
            <person name="Wang T."/>
            <person name="Sohn W.M."/>
            <person name="Chang B.C.H."/>
            <person name="Kaur P."/>
            <person name="Weisz D."/>
            <person name="Dudchenko O."/>
            <person name="Aiden E.L."/>
            <person name="Korhonen P.K."/>
            <person name="Gasser R.B."/>
        </authorList>
    </citation>
    <scope>NUCLEOTIDE SEQUENCE [LARGE SCALE GENOMIC DNA]</scope>
    <source>
        <strain evidence="2">Cs-k2</strain>
    </source>
</reference>
<dbReference type="Proteomes" id="UP000286415">
    <property type="component" value="Unassembled WGS sequence"/>
</dbReference>
<dbReference type="InterPro" id="IPR013783">
    <property type="entry name" value="Ig-like_fold"/>
</dbReference>
<proteinExistence type="predicted"/>
<dbReference type="AlphaFoldDB" id="A0A3R7CB47"/>
<feature type="non-terminal residue" evidence="2">
    <location>
        <position position="1"/>
    </location>
</feature>
<feature type="region of interest" description="Disordered" evidence="1">
    <location>
        <begin position="209"/>
        <end position="239"/>
    </location>
</feature>
<sequence>PFPPKSVRVTMQARLAVVTWEYDGACAATGFRVTAYEPRGSFSKTVETTSLRTQISDLPQCVTLLVSVLGYNLVGIGPKVESSTFRIDKVPRSPVILDLRTAPDASVVMVSWDYDHDCAVAEFTVTVYDSNKEIVSTLETSEHEIRLHDLPKNVALFVGVQGHNSIGSGPEVMAKQAIILADPIAPLAFTGSMSRDQSQMGPSMIQMNRTSVPRVERSSPDRPPLAQNQTPEQANSCVSQDAGVCAQRRNETKMEGNFPEPPSNVALQIDRCKGVVTVSWTHDNATSFTVHFYSGIEITTEKSTERKTMTFVNLPRDLPLHMGIVANNEYGTSLEAPSAEFYILSYTLSCISVWFSRETDPNLPFMMFFN</sequence>
<dbReference type="InterPro" id="IPR036116">
    <property type="entry name" value="FN3_sf"/>
</dbReference>
<dbReference type="OrthoDB" id="10454577at2759"/>
<name>A0A3R7CB47_CLOSI</name>
<dbReference type="EMBL" id="NIRI02000005">
    <property type="protein sequence ID" value="KAG5454842.1"/>
    <property type="molecule type" value="Genomic_DNA"/>
</dbReference>
<dbReference type="SUPFAM" id="SSF49265">
    <property type="entry name" value="Fibronectin type III"/>
    <property type="match status" value="1"/>
</dbReference>
<dbReference type="PROSITE" id="PS50853">
    <property type="entry name" value="FN3"/>
    <property type="match status" value="1"/>
</dbReference>
<dbReference type="InterPro" id="IPR003961">
    <property type="entry name" value="FN3_dom"/>
</dbReference>
<evidence type="ECO:0000256" key="1">
    <source>
        <dbReference type="SAM" id="MobiDB-lite"/>
    </source>
</evidence>
<gene>
    <name evidence="2" type="ORF">CSKR_112864</name>
</gene>
<dbReference type="InParanoid" id="A0A3R7CB47"/>
<accession>A0A3R7CB47</accession>
<evidence type="ECO:0000313" key="2">
    <source>
        <dbReference type="EMBL" id="KAG5454842.1"/>
    </source>
</evidence>
<organism evidence="2 3">
    <name type="scientific">Clonorchis sinensis</name>
    <name type="common">Chinese liver fluke</name>
    <dbReference type="NCBI Taxonomy" id="79923"/>
    <lineage>
        <taxon>Eukaryota</taxon>
        <taxon>Metazoa</taxon>
        <taxon>Spiralia</taxon>
        <taxon>Lophotrochozoa</taxon>
        <taxon>Platyhelminthes</taxon>
        <taxon>Trematoda</taxon>
        <taxon>Digenea</taxon>
        <taxon>Opisthorchiida</taxon>
        <taxon>Opisthorchiata</taxon>
        <taxon>Opisthorchiidae</taxon>
        <taxon>Clonorchis</taxon>
    </lineage>
</organism>
<reference evidence="2 3" key="1">
    <citation type="journal article" date="2018" name="Biotechnol. Adv.">
        <title>Improved genomic resources and new bioinformatic workflow for the carcinogenic parasite Clonorchis sinensis: Biotechnological implications.</title>
        <authorList>
            <person name="Wang D."/>
            <person name="Korhonen P.K."/>
            <person name="Gasser R.B."/>
            <person name="Young N.D."/>
        </authorList>
    </citation>
    <scope>NUCLEOTIDE SEQUENCE [LARGE SCALE GENOMIC DNA]</scope>
    <source>
        <strain evidence="2">Cs-k2</strain>
    </source>
</reference>
<dbReference type="Gene3D" id="2.60.40.10">
    <property type="entry name" value="Immunoglobulins"/>
    <property type="match status" value="1"/>
</dbReference>
<protein>
    <submittedName>
        <fullName evidence="2">Uncharacterized protein</fullName>
    </submittedName>
</protein>
<evidence type="ECO:0000313" key="3">
    <source>
        <dbReference type="Proteomes" id="UP000286415"/>
    </source>
</evidence>
<feature type="compositionally biased region" description="Polar residues" evidence="1">
    <location>
        <begin position="226"/>
        <end position="239"/>
    </location>
</feature>